<accession>A0A7R8H9R7</accession>
<dbReference type="GO" id="GO:0004197">
    <property type="term" value="F:cysteine-type endopeptidase activity"/>
    <property type="evidence" value="ECO:0007669"/>
    <property type="project" value="UniProtKB-EC"/>
</dbReference>
<dbReference type="AlphaFoldDB" id="A0A7R8H9R7"/>
<dbReference type="GO" id="GO:0006508">
    <property type="term" value="P:proteolysis"/>
    <property type="evidence" value="ECO:0007669"/>
    <property type="project" value="InterPro"/>
</dbReference>
<dbReference type="InterPro" id="IPR013201">
    <property type="entry name" value="Prot_inhib_I29"/>
</dbReference>
<dbReference type="CDD" id="cd02248">
    <property type="entry name" value="Peptidase_C1A"/>
    <property type="match status" value="1"/>
</dbReference>
<protein>
    <submittedName>
        <fullName evidence="4">CTSL</fullName>
        <ecNumber evidence="4">3.4.22.15</ecNumber>
    </submittedName>
</protein>
<dbReference type="OrthoDB" id="10253408at2759"/>
<dbReference type="InterPro" id="IPR013128">
    <property type="entry name" value="Peptidase_C1A"/>
</dbReference>
<dbReference type="PROSITE" id="PS00639">
    <property type="entry name" value="THIOL_PROTEASE_HIS"/>
    <property type="match status" value="1"/>
</dbReference>
<dbReference type="Gene3D" id="3.90.70.10">
    <property type="entry name" value="Cysteine proteinases"/>
    <property type="match status" value="1"/>
</dbReference>
<feature type="domain" description="Peptidase C1A papain C-terminal" evidence="2">
    <location>
        <begin position="110"/>
        <end position="309"/>
    </location>
</feature>
<sequence>MKFKWICLLVAFVSYTEGKFSSPTQREIQEFETFVKKYSKSFHNRADRSLKLKVFVNNLREIEEHNDNPERTWDMGINEYSDLTDEEFEGRYMGYTPISSSYGIFNRAISPKTLNLKVHVGRVGYLHQSNKLSPTLHLRTMFHHLFFSAQQITSCSANPYKCGGAGGCDGAVNQIAYMYAQLYGIVTEEEYPYTSGTTSPMCGGMKVLPSNDMYSVMEHLATKGPLGASVYAFRFRNYKSGVLNGCDFDSNININHAIQLIGYGTDNEIGPYWLIRNSWGPTWGDNGVAKLKRYTTTKCGINNTPEFGIKCEGDGIVTQKVCGNCGVILNTDYPIGVSIKSANSPESFEVQMKYLGEDRPEKVAIPAKTPFVTFDSKRIFSQLPSIHSSQCSNNSENPVIDND</sequence>
<dbReference type="Proteomes" id="UP000675881">
    <property type="component" value="Chromosome 6"/>
</dbReference>
<keyword evidence="5" id="KW-1185">Reference proteome</keyword>
<dbReference type="PANTHER" id="PTHR12411">
    <property type="entry name" value="CYSTEINE PROTEASE FAMILY C1-RELATED"/>
    <property type="match status" value="1"/>
</dbReference>
<dbReference type="Pfam" id="PF08246">
    <property type="entry name" value="Inhibitor_I29"/>
    <property type="match status" value="1"/>
</dbReference>
<dbReference type="InterPro" id="IPR038765">
    <property type="entry name" value="Papain-like_cys_pep_sf"/>
</dbReference>
<dbReference type="Pfam" id="PF00112">
    <property type="entry name" value="Peptidase_C1"/>
    <property type="match status" value="1"/>
</dbReference>
<dbReference type="Gene3D" id="1.10.287.2250">
    <property type="match status" value="1"/>
</dbReference>
<comment type="similarity">
    <text evidence="1">Belongs to the peptidase C1 family.</text>
</comment>
<reference evidence="4" key="1">
    <citation type="submission" date="2021-02" db="EMBL/GenBank/DDBJ databases">
        <authorList>
            <person name="Bekaert M."/>
        </authorList>
    </citation>
    <scope>NUCLEOTIDE SEQUENCE</scope>
    <source>
        <strain evidence="4">IoA-00</strain>
    </source>
</reference>
<dbReference type="InterPro" id="IPR039417">
    <property type="entry name" value="Peptidase_C1A_papain-like"/>
</dbReference>
<keyword evidence="4" id="KW-0378">Hydrolase</keyword>
<dbReference type="SUPFAM" id="SSF54001">
    <property type="entry name" value="Cysteine proteinases"/>
    <property type="match status" value="1"/>
</dbReference>
<evidence type="ECO:0000259" key="3">
    <source>
        <dbReference type="SMART" id="SM00848"/>
    </source>
</evidence>
<dbReference type="SMART" id="SM00645">
    <property type="entry name" value="Pept_C1"/>
    <property type="match status" value="1"/>
</dbReference>
<feature type="domain" description="Cathepsin propeptide inhibitor" evidence="3">
    <location>
        <begin position="31"/>
        <end position="88"/>
    </location>
</feature>
<dbReference type="InterPro" id="IPR025660">
    <property type="entry name" value="Pept_his_AS"/>
</dbReference>
<evidence type="ECO:0000259" key="2">
    <source>
        <dbReference type="SMART" id="SM00645"/>
    </source>
</evidence>
<evidence type="ECO:0000313" key="4">
    <source>
        <dbReference type="EMBL" id="CAF2965441.1"/>
    </source>
</evidence>
<dbReference type="SMART" id="SM00848">
    <property type="entry name" value="Inhibitor_I29"/>
    <property type="match status" value="1"/>
</dbReference>
<dbReference type="EC" id="3.4.22.15" evidence="4"/>
<organism evidence="4 5">
    <name type="scientific">Lepeophtheirus salmonis</name>
    <name type="common">Salmon louse</name>
    <name type="synonym">Caligus salmonis</name>
    <dbReference type="NCBI Taxonomy" id="72036"/>
    <lineage>
        <taxon>Eukaryota</taxon>
        <taxon>Metazoa</taxon>
        <taxon>Ecdysozoa</taxon>
        <taxon>Arthropoda</taxon>
        <taxon>Crustacea</taxon>
        <taxon>Multicrustacea</taxon>
        <taxon>Hexanauplia</taxon>
        <taxon>Copepoda</taxon>
        <taxon>Siphonostomatoida</taxon>
        <taxon>Caligidae</taxon>
        <taxon>Lepeophtheirus</taxon>
    </lineage>
</organism>
<proteinExistence type="inferred from homology"/>
<evidence type="ECO:0000313" key="5">
    <source>
        <dbReference type="Proteomes" id="UP000675881"/>
    </source>
</evidence>
<dbReference type="InterPro" id="IPR000668">
    <property type="entry name" value="Peptidase_C1A_C"/>
</dbReference>
<gene>
    <name evidence="4" type="ORF">LSAA_12442</name>
</gene>
<name>A0A7R8H9R7_LEPSM</name>
<evidence type="ECO:0000256" key="1">
    <source>
        <dbReference type="ARBA" id="ARBA00008455"/>
    </source>
</evidence>
<dbReference type="EMBL" id="HG994585">
    <property type="protein sequence ID" value="CAF2965441.1"/>
    <property type="molecule type" value="Genomic_DNA"/>
</dbReference>